<dbReference type="InterPro" id="IPR007848">
    <property type="entry name" value="Small_mtfrase_dom"/>
</dbReference>
<comment type="similarity">
    <text evidence="1">Belongs to the eukaryotic/archaeal PrmC-related family.</text>
</comment>
<dbReference type="InterPro" id="IPR052190">
    <property type="entry name" value="Euk-Arch_PrmC-MTase"/>
</dbReference>
<dbReference type="OrthoDB" id="406152at2759"/>
<dbReference type="InterPro" id="IPR004557">
    <property type="entry name" value="PrmC-related"/>
</dbReference>
<evidence type="ECO:0000313" key="7">
    <source>
        <dbReference type="Proteomes" id="UP000008974"/>
    </source>
</evidence>
<feature type="domain" description="Methyltransferase small" evidence="5">
    <location>
        <begin position="19"/>
        <end position="126"/>
    </location>
</feature>
<evidence type="ECO:0000256" key="2">
    <source>
        <dbReference type="ARBA" id="ARBA00022603"/>
    </source>
</evidence>
<evidence type="ECO:0000259" key="5">
    <source>
        <dbReference type="Pfam" id="PF05175"/>
    </source>
</evidence>
<dbReference type="PROSITE" id="PS00092">
    <property type="entry name" value="N6_MTASE"/>
    <property type="match status" value="1"/>
</dbReference>
<dbReference type="GO" id="GO:0032259">
    <property type="term" value="P:methylation"/>
    <property type="evidence" value="ECO:0007669"/>
    <property type="project" value="UniProtKB-KW"/>
</dbReference>
<dbReference type="GO" id="GO:0008276">
    <property type="term" value="F:protein methyltransferase activity"/>
    <property type="evidence" value="ECO:0007669"/>
    <property type="project" value="TreeGrafter"/>
</dbReference>
<dbReference type="VEuPathDB" id="GiardiaDB:GLP15_4891"/>
<dbReference type="PANTHER" id="PTHR45875">
    <property type="entry name" value="METHYLTRANSFERASE N6AMT1"/>
    <property type="match status" value="1"/>
</dbReference>
<evidence type="ECO:0000256" key="1">
    <source>
        <dbReference type="ARBA" id="ARBA00006149"/>
    </source>
</evidence>
<organism evidence="6 7">
    <name type="scientific">Giardia intestinalis (strain P15)</name>
    <name type="common">Giardia lamblia</name>
    <dbReference type="NCBI Taxonomy" id="658858"/>
    <lineage>
        <taxon>Eukaryota</taxon>
        <taxon>Metamonada</taxon>
        <taxon>Diplomonadida</taxon>
        <taxon>Hexamitidae</taxon>
        <taxon>Giardiinae</taxon>
        <taxon>Giardia</taxon>
    </lineage>
</organism>
<gene>
    <name evidence="6" type="ORF">GLP15_4891</name>
</gene>
<protein>
    <submittedName>
        <fullName evidence="6">DNA methyltransferase</fullName>
    </submittedName>
</protein>
<keyword evidence="2 6" id="KW-0489">Methyltransferase</keyword>
<dbReference type="OMA" id="EWDDWME"/>
<keyword evidence="3 6" id="KW-0808">Transferase</keyword>
<dbReference type="AlphaFoldDB" id="E1F4T7"/>
<dbReference type="InterPro" id="IPR029063">
    <property type="entry name" value="SAM-dependent_MTases_sf"/>
</dbReference>
<dbReference type="GO" id="GO:0008757">
    <property type="term" value="F:S-adenosylmethionine-dependent methyltransferase activity"/>
    <property type="evidence" value="ECO:0007669"/>
    <property type="project" value="TreeGrafter"/>
</dbReference>
<dbReference type="PANTHER" id="PTHR45875:SF1">
    <property type="entry name" value="METHYLTRANSFERASE N6AMT1"/>
    <property type="match status" value="1"/>
</dbReference>
<dbReference type="Pfam" id="PF05175">
    <property type="entry name" value="MTS"/>
    <property type="match status" value="1"/>
</dbReference>
<sequence>MMPAYEATLDDCRHVYLPDEDTFLLIDTLTELSKELHPRSFVEIGSGSGVVSVHILQVFPGILEGHAVDISPYAVDMTRRTASLNSVPLCVHEGSFFEPLNACTNSSKPARFDLVVFNPPYVPSSEADPALGPLDLALAGGKNGSEVMLRFLELLPSYLAIDGHCVMVATEENDIAALEHSGKSKGLGMRVLAEKRLQSEHLYILCFSWDKATLYSKNYHNSCKNSND</sequence>
<proteinExistence type="inferred from homology"/>
<dbReference type="CDD" id="cd02440">
    <property type="entry name" value="AdoMet_MTases"/>
    <property type="match status" value="1"/>
</dbReference>
<dbReference type="GO" id="GO:0003676">
    <property type="term" value="F:nucleic acid binding"/>
    <property type="evidence" value="ECO:0007669"/>
    <property type="project" value="InterPro"/>
</dbReference>
<reference evidence="6 7" key="1">
    <citation type="journal article" date="2010" name="BMC Genomics">
        <title>Genome analysis and comparative genomics of a Giardia intestinalis assemblage E isolate.</title>
        <authorList>
            <person name="Jerlstrom-Hultqvist J."/>
            <person name="Franzen O."/>
            <person name="Ankarklev J."/>
            <person name="Xu F."/>
            <person name="Nohynkova E."/>
            <person name="Andersson J.O."/>
            <person name="Svard S.G."/>
            <person name="Andersson B."/>
        </authorList>
    </citation>
    <scope>NUCLEOTIDE SEQUENCE [LARGE SCALE GENOMIC DNA]</scope>
    <source>
        <strain evidence="6 7">P15</strain>
    </source>
</reference>
<dbReference type="Gene3D" id="3.40.50.150">
    <property type="entry name" value="Vaccinia Virus protein VP39"/>
    <property type="match status" value="1"/>
</dbReference>
<comment type="caution">
    <text evidence="6">The sequence shown here is derived from an EMBL/GenBank/DDBJ whole genome shotgun (WGS) entry which is preliminary data.</text>
</comment>
<keyword evidence="4" id="KW-0949">S-adenosyl-L-methionine</keyword>
<dbReference type="EMBL" id="ACVC01000179">
    <property type="protein sequence ID" value="EFO62538.1"/>
    <property type="molecule type" value="Genomic_DNA"/>
</dbReference>
<evidence type="ECO:0000256" key="3">
    <source>
        <dbReference type="ARBA" id="ARBA00022679"/>
    </source>
</evidence>
<evidence type="ECO:0000313" key="6">
    <source>
        <dbReference type="EMBL" id="EFO62538.1"/>
    </source>
</evidence>
<dbReference type="SUPFAM" id="SSF53335">
    <property type="entry name" value="S-adenosyl-L-methionine-dependent methyltransferases"/>
    <property type="match status" value="1"/>
</dbReference>
<dbReference type="STRING" id="658858.E1F4T7"/>
<dbReference type="InterPro" id="IPR002052">
    <property type="entry name" value="DNA_methylase_N6_adenine_CS"/>
</dbReference>
<dbReference type="Proteomes" id="UP000008974">
    <property type="component" value="Unassembled WGS sequence"/>
</dbReference>
<dbReference type="NCBIfam" id="TIGR00537">
    <property type="entry name" value="hemK_rel_arch"/>
    <property type="match status" value="1"/>
</dbReference>
<dbReference type="GO" id="GO:0035657">
    <property type="term" value="C:eRF1 methyltransferase complex"/>
    <property type="evidence" value="ECO:0007669"/>
    <property type="project" value="TreeGrafter"/>
</dbReference>
<name>E1F4T7_GIAIA</name>
<accession>E1F4T7</accession>
<evidence type="ECO:0000256" key="4">
    <source>
        <dbReference type="ARBA" id="ARBA00022691"/>
    </source>
</evidence>